<sequence length="65" mass="7596">MYLPRLRLKPLEDSANNNNNYQTGHDDTRIPVSRSCTFVSTYVKHKLILKYPTSRLSFQHTLTDV</sequence>
<protein>
    <submittedName>
        <fullName evidence="2">Uncharacterized protein</fullName>
    </submittedName>
</protein>
<name>A0A2T3AJ27_9PEZI</name>
<keyword evidence="3" id="KW-1185">Reference proteome</keyword>
<dbReference type="InParanoid" id="A0A2T3AJ27"/>
<gene>
    <name evidence="2" type="ORF">BD289DRAFT_423793</name>
</gene>
<feature type="compositionally biased region" description="Polar residues" evidence="1">
    <location>
        <begin position="14"/>
        <end position="23"/>
    </location>
</feature>
<dbReference type="EMBL" id="KZ678383">
    <property type="protein sequence ID" value="PSS00530.1"/>
    <property type="molecule type" value="Genomic_DNA"/>
</dbReference>
<dbReference type="AlphaFoldDB" id="A0A2T3AJ27"/>
<proteinExistence type="predicted"/>
<dbReference type="Proteomes" id="UP000241462">
    <property type="component" value="Unassembled WGS sequence"/>
</dbReference>
<reference evidence="2 3" key="1">
    <citation type="journal article" date="2018" name="Mycol. Prog.">
        <title>Coniella lustricola, a new species from submerged detritus.</title>
        <authorList>
            <person name="Raudabaugh D.B."/>
            <person name="Iturriaga T."/>
            <person name="Carver A."/>
            <person name="Mondo S."/>
            <person name="Pangilinan J."/>
            <person name="Lipzen A."/>
            <person name="He G."/>
            <person name="Amirebrahimi M."/>
            <person name="Grigoriev I.V."/>
            <person name="Miller A.N."/>
        </authorList>
    </citation>
    <scope>NUCLEOTIDE SEQUENCE [LARGE SCALE GENOMIC DNA]</scope>
    <source>
        <strain evidence="2 3">B22-T-1</strain>
    </source>
</reference>
<evidence type="ECO:0000313" key="2">
    <source>
        <dbReference type="EMBL" id="PSS00530.1"/>
    </source>
</evidence>
<feature type="region of interest" description="Disordered" evidence="1">
    <location>
        <begin position="1"/>
        <end position="27"/>
    </location>
</feature>
<accession>A0A2T3AJ27</accession>
<evidence type="ECO:0000256" key="1">
    <source>
        <dbReference type="SAM" id="MobiDB-lite"/>
    </source>
</evidence>
<organism evidence="2 3">
    <name type="scientific">Coniella lustricola</name>
    <dbReference type="NCBI Taxonomy" id="2025994"/>
    <lineage>
        <taxon>Eukaryota</taxon>
        <taxon>Fungi</taxon>
        <taxon>Dikarya</taxon>
        <taxon>Ascomycota</taxon>
        <taxon>Pezizomycotina</taxon>
        <taxon>Sordariomycetes</taxon>
        <taxon>Sordariomycetidae</taxon>
        <taxon>Diaporthales</taxon>
        <taxon>Schizoparmaceae</taxon>
        <taxon>Coniella</taxon>
    </lineage>
</organism>
<evidence type="ECO:0000313" key="3">
    <source>
        <dbReference type="Proteomes" id="UP000241462"/>
    </source>
</evidence>